<dbReference type="PANTHER" id="PTHR30483:SF6">
    <property type="entry name" value="PERIPLASMIC BINDING PROTEIN OF ABC TRANSPORTER FOR NATURAL AMINO ACIDS"/>
    <property type="match status" value="1"/>
</dbReference>
<proteinExistence type="inferred from homology"/>
<evidence type="ECO:0000256" key="4">
    <source>
        <dbReference type="ARBA" id="ARBA00022970"/>
    </source>
</evidence>
<dbReference type="Gene3D" id="3.40.50.2300">
    <property type="match status" value="2"/>
</dbReference>
<gene>
    <name evidence="6" type="ORF">IC761_03205</name>
</gene>
<evidence type="ECO:0000313" key="6">
    <source>
        <dbReference type="EMBL" id="QPF95072.1"/>
    </source>
</evidence>
<dbReference type="InterPro" id="IPR051010">
    <property type="entry name" value="BCAA_transport"/>
</dbReference>
<dbReference type="InterPro" id="IPR000709">
    <property type="entry name" value="Leu_Ile_Val-bd"/>
</dbReference>
<reference evidence="6 7" key="1">
    <citation type="submission" date="2020-09" db="EMBL/GenBank/DDBJ databases">
        <title>Complete genomes of bradyrhizobia occurring on native shrubby legumes in Australia.</title>
        <authorList>
            <person name="Lafay B."/>
        </authorList>
    </citation>
    <scope>NUCLEOTIDE SEQUENCE [LARGE SCALE GENOMIC DNA]</scope>
    <source>
        <strain evidence="6 7">BDV5040</strain>
    </source>
</reference>
<evidence type="ECO:0000256" key="1">
    <source>
        <dbReference type="ARBA" id="ARBA00010062"/>
    </source>
</evidence>
<dbReference type="InterPro" id="IPR028081">
    <property type="entry name" value="Leu-bd"/>
</dbReference>
<sequence>MAAATALGLATAAQAADPIKIGVIIPMTGPFQSNGKQIEAAIKTYTKEKGDTVAGRKIEFILRDDRGAPDIANRFAQELLAQDRVSILTGFGNTPAALSAAAFAAKAKVPQVIMVAATSSIVEKSPYIVRTSQSIPQIASVIGEWAPKSGSKTFVSIVSEYGPGLDAEEWFAKTVEAHGGRVIEKLKVPLANPDFAPFLQRAADAKPDALFVFVPTGAGGNFMKQFVERGLDKAGMKLVAMSDLTDDDLLNNMGDAAVGAVTGGPYSASHDSPENKAFVAQFKAANPGMRPNVVAVSAWDALELIYRAVEATKGDTNGDALIAAMKGQSWNSPRGPISIDPATRDIVQNIYMRKVERHDGELYNMEFETFPNVKDPAHGASEGK</sequence>
<dbReference type="EMBL" id="CP061379">
    <property type="protein sequence ID" value="QPF95072.1"/>
    <property type="molecule type" value="Genomic_DNA"/>
</dbReference>
<dbReference type="GO" id="GO:0006865">
    <property type="term" value="P:amino acid transport"/>
    <property type="evidence" value="ECO:0007669"/>
    <property type="project" value="UniProtKB-KW"/>
</dbReference>
<evidence type="ECO:0000256" key="3">
    <source>
        <dbReference type="ARBA" id="ARBA00022729"/>
    </source>
</evidence>
<dbReference type="RefSeq" id="WP_195804534.1">
    <property type="nucleotide sequence ID" value="NZ_CP061379.1"/>
</dbReference>
<feature type="domain" description="Leucine-binding protein" evidence="5">
    <location>
        <begin position="18"/>
        <end position="356"/>
    </location>
</feature>
<accession>A0A7S9DC69</accession>
<dbReference type="InterPro" id="IPR028082">
    <property type="entry name" value="Peripla_BP_I"/>
</dbReference>
<dbReference type="SUPFAM" id="SSF53822">
    <property type="entry name" value="Periplasmic binding protein-like I"/>
    <property type="match status" value="1"/>
</dbReference>
<evidence type="ECO:0000256" key="2">
    <source>
        <dbReference type="ARBA" id="ARBA00022448"/>
    </source>
</evidence>
<evidence type="ECO:0000313" key="7">
    <source>
        <dbReference type="Proteomes" id="UP000594621"/>
    </source>
</evidence>
<dbReference type="AlphaFoldDB" id="A0A7S9DC69"/>
<protein>
    <submittedName>
        <fullName evidence="6">ABC transporter substrate-binding protein</fullName>
    </submittedName>
</protein>
<keyword evidence="2" id="KW-0813">Transport</keyword>
<evidence type="ECO:0000259" key="5">
    <source>
        <dbReference type="Pfam" id="PF13458"/>
    </source>
</evidence>
<dbReference type="Proteomes" id="UP000594621">
    <property type="component" value="Chromosome"/>
</dbReference>
<keyword evidence="4" id="KW-0029">Amino-acid transport</keyword>
<comment type="similarity">
    <text evidence="1">Belongs to the leucine-binding protein family.</text>
</comment>
<name>A0A7S9DC69_9BRAD</name>
<organism evidence="6 7">
    <name type="scientific">Bradyrhizobium commune</name>
    <dbReference type="NCBI Taxonomy" id="83627"/>
    <lineage>
        <taxon>Bacteria</taxon>
        <taxon>Pseudomonadati</taxon>
        <taxon>Pseudomonadota</taxon>
        <taxon>Alphaproteobacteria</taxon>
        <taxon>Hyphomicrobiales</taxon>
        <taxon>Nitrobacteraceae</taxon>
        <taxon>Bradyrhizobium</taxon>
    </lineage>
</organism>
<dbReference type="PRINTS" id="PR00337">
    <property type="entry name" value="LEUILEVALBP"/>
</dbReference>
<dbReference type="KEGG" id="bcou:IC761_03205"/>
<dbReference type="Pfam" id="PF13458">
    <property type="entry name" value="Peripla_BP_6"/>
    <property type="match status" value="1"/>
</dbReference>
<keyword evidence="3" id="KW-0732">Signal</keyword>
<dbReference type="PANTHER" id="PTHR30483">
    <property type="entry name" value="LEUCINE-SPECIFIC-BINDING PROTEIN"/>
    <property type="match status" value="1"/>
</dbReference>
<keyword evidence="7" id="KW-1185">Reference proteome</keyword>
<dbReference type="CDD" id="cd20013">
    <property type="entry name" value="PBP1_RPA0985_benzoate-like"/>
    <property type="match status" value="1"/>
</dbReference>